<gene>
    <name evidence="1" type="ORF">OVN521_LOCUS48646</name>
</gene>
<dbReference type="AlphaFoldDB" id="A0A821IVE5"/>
<dbReference type="Gene3D" id="3.80.10.10">
    <property type="entry name" value="Ribonuclease Inhibitor"/>
    <property type="match status" value="1"/>
</dbReference>
<dbReference type="InterPro" id="IPR032675">
    <property type="entry name" value="LRR_dom_sf"/>
</dbReference>
<name>A0A821IVE5_9BILA</name>
<dbReference type="SUPFAM" id="SSF52047">
    <property type="entry name" value="RNI-like"/>
    <property type="match status" value="1"/>
</dbReference>
<evidence type="ECO:0000313" key="1">
    <source>
        <dbReference type="EMBL" id="CAF4708342.1"/>
    </source>
</evidence>
<sequence>MGTEYFSGALKLNSSITERNLTVNEIREEGAQYLADALRQNT</sequence>
<dbReference type="EMBL" id="CAJOBG010102361">
    <property type="protein sequence ID" value="CAF4708342.1"/>
    <property type="molecule type" value="Genomic_DNA"/>
</dbReference>
<feature type="non-terminal residue" evidence="1">
    <location>
        <position position="1"/>
    </location>
</feature>
<keyword evidence="2" id="KW-1185">Reference proteome</keyword>
<dbReference type="Proteomes" id="UP000663866">
    <property type="component" value="Unassembled WGS sequence"/>
</dbReference>
<reference evidence="1" key="1">
    <citation type="submission" date="2021-02" db="EMBL/GenBank/DDBJ databases">
        <authorList>
            <person name="Nowell W R."/>
        </authorList>
    </citation>
    <scope>NUCLEOTIDE SEQUENCE</scope>
</reference>
<evidence type="ECO:0000313" key="2">
    <source>
        <dbReference type="Proteomes" id="UP000663866"/>
    </source>
</evidence>
<organism evidence="1 2">
    <name type="scientific">Rotaria magnacalcarata</name>
    <dbReference type="NCBI Taxonomy" id="392030"/>
    <lineage>
        <taxon>Eukaryota</taxon>
        <taxon>Metazoa</taxon>
        <taxon>Spiralia</taxon>
        <taxon>Gnathifera</taxon>
        <taxon>Rotifera</taxon>
        <taxon>Eurotatoria</taxon>
        <taxon>Bdelloidea</taxon>
        <taxon>Philodinida</taxon>
        <taxon>Philodinidae</taxon>
        <taxon>Rotaria</taxon>
    </lineage>
</organism>
<comment type="caution">
    <text evidence="1">The sequence shown here is derived from an EMBL/GenBank/DDBJ whole genome shotgun (WGS) entry which is preliminary data.</text>
</comment>
<protein>
    <submittedName>
        <fullName evidence="1">Uncharacterized protein</fullName>
    </submittedName>
</protein>
<proteinExistence type="predicted"/>
<accession>A0A821IVE5</accession>